<organism evidence="2 3">
    <name type="scientific">Aspergillus welwitschiae</name>
    <dbReference type="NCBI Taxonomy" id="1341132"/>
    <lineage>
        <taxon>Eukaryota</taxon>
        <taxon>Fungi</taxon>
        <taxon>Dikarya</taxon>
        <taxon>Ascomycota</taxon>
        <taxon>Pezizomycotina</taxon>
        <taxon>Eurotiomycetes</taxon>
        <taxon>Eurotiomycetidae</taxon>
        <taxon>Eurotiales</taxon>
        <taxon>Aspergillaceae</taxon>
        <taxon>Aspergillus</taxon>
        <taxon>Aspergillus subgen. Circumdati</taxon>
    </lineage>
</organism>
<protein>
    <submittedName>
        <fullName evidence="2">Uncharacterized protein</fullName>
    </submittedName>
</protein>
<keyword evidence="1" id="KW-0812">Transmembrane</keyword>
<keyword evidence="3" id="KW-1185">Reference proteome</keyword>
<dbReference type="RefSeq" id="XP_026621533.1">
    <property type="nucleotide sequence ID" value="XM_026767894.1"/>
</dbReference>
<feature type="transmembrane region" description="Helical" evidence="1">
    <location>
        <begin position="12"/>
        <end position="38"/>
    </location>
</feature>
<evidence type="ECO:0000256" key="1">
    <source>
        <dbReference type="SAM" id="Phobius"/>
    </source>
</evidence>
<accession>A0A3F3PNH9</accession>
<name>A0A3F3PNH9_9EURO</name>
<proteinExistence type="predicted"/>
<evidence type="ECO:0000313" key="3">
    <source>
        <dbReference type="Proteomes" id="UP000253729"/>
    </source>
</evidence>
<dbReference type="EMBL" id="KZ852076">
    <property type="protein sequence ID" value="RDH28511.1"/>
    <property type="molecule type" value="Genomic_DNA"/>
</dbReference>
<reference evidence="2 3" key="1">
    <citation type="submission" date="2018-07" db="EMBL/GenBank/DDBJ databases">
        <title>The genomes of Aspergillus section Nigri reveals drivers in fungal speciation.</title>
        <authorList>
            <consortium name="DOE Joint Genome Institute"/>
            <person name="Vesth T.C."/>
            <person name="Nybo J."/>
            <person name="Theobald S."/>
            <person name="Brandl J."/>
            <person name="Frisvad J.C."/>
            <person name="Nielsen K.F."/>
            <person name="Lyhne E.K."/>
            <person name="Kogle M.E."/>
            <person name="Kuo A."/>
            <person name="Riley R."/>
            <person name="Clum A."/>
            <person name="Nolan M."/>
            <person name="Lipzen A."/>
            <person name="Salamov A."/>
            <person name="Henrissat B."/>
            <person name="Wiebenga A."/>
            <person name="De vries R.P."/>
            <person name="Grigoriev I.V."/>
            <person name="Mortensen U.H."/>
            <person name="Andersen M.R."/>
            <person name="Baker S.E."/>
        </authorList>
    </citation>
    <scope>NUCLEOTIDE SEQUENCE [LARGE SCALE GENOMIC DNA]</scope>
    <source>
        <strain evidence="2 3">CBS 139.54b</strain>
    </source>
</reference>
<keyword evidence="1" id="KW-1133">Transmembrane helix</keyword>
<dbReference type="AlphaFoldDB" id="A0A3F3PNH9"/>
<dbReference type="Proteomes" id="UP000253729">
    <property type="component" value="Unassembled WGS sequence"/>
</dbReference>
<dbReference type="GeneID" id="38136250"/>
<gene>
    <name evidence="2" type="ORF">BDQ94DRAFT_152101</name>
</gene>
<evidence type="ECO:0000313" key="2">
    <source>
        <dbReference type="EMBL" id="RDH28511.1"/>
    </source>
</evidence>
<keyword evidence="1" id="KW-0472">Membrane</keyword>
<sequence length="63" mass="7193">MTGIALFSASRTFFFFGFMTSLCFAVLSIRNHVTIYWLTLKMNSIISMSYPQSLRSLWLVSSA</sequence>